<evidence type="ECO:0000313" key="1">
    <source>
        <dbReference type="EMBL" id="JAD69910.1"/>
    </source>
</evidence>
<reference evidence="1" key="1">
    <citation type="submission" date="2014-09" db="EMBL/GenBank/DDBJ databases">
        <authorList>
            <person name="Magalhaes I.L.F."/>
            <person name="Oliveira U."/>
            <person name="Santos F.R."/>
            <person name="Vidigal T.H.D.A."/>
            <person name="Brescovit A.D."/>
            <person name="Santos A.J."/>
        </authorList>
    </citation>
    <scope>NUCLEOTIDE SEQUENCE</scope>
    <source>
        <tissue evidence="1">Shoot tissue taken approximately 20 cm above the soil surface</tissue>
    </source>
</reference>
<dbReference type="EMBL" id="GBRH01227985">
    <property type="protein sequence ID" value="JAD69910.1"/>
    <property type="molecule type" value="Transcribed_RNA"/>
</dbReference>
<sequence>MYTYTDAGQAVVSQRINIWFLPHKQCFQLSTAGVG</sequence>
<dbReference type="AlphaFoldDB" id="A0A0A9C926"/>
<proteinExistence type="predicted"/>
<name>A0A0A9C926_ARUDO</name>
<accession>A0A0A9C926</accession>
<reference evidence="1" key="2">
    <citation type="journal article" date="2015" name="Data Brief">
        <title>Shoot transcriptome of the giant reed, Arundo donax.</title>
        <authorList>
            <person name="Barrero R.A."/>
            <person name="Guerrero F.D."/>
            <person name="Moolhuijzen P."/>
            <person name="Goolsby J.A."/>
            <person name="Tidwell J."/>
            <person name="Bellgard S.E."/>
            <person name="Bellgard M.I."/>
        </authorList>
    </citation>
    <scope>NUCLEOTIDE SEQUENCE</scope>
    <source>
        <tissue evidence="1">Shoot tissue taken approximately 20 cm above the soil surface</tissue>
    </source>
</reference>
<organism evidence="1">
    <name type="scientific">Arundo donax</name>
    <name type="common">Giant reed</name>
    <name type="synonym">Donax arundinaceus</name>
    <dbReference type="NCBI Taxonomy" id="35708"/>
    <lineage>
        <taxon>Eukaryota</taxon>
        <taxon>Viridiplantae</taxon>
        <taxon>Streptophyta</taxon>
        <taxon>Embryophyta</taxon>
        <taxon>Tracheophyta</taxon>
        <taxon>Spermatophyta</taxon>
        <taxon>Magnoliopsida</taxon>
        <taxon>Liliopsida</taxon>
        <taxon>Poales</taxon>
        <taxon>Poaceae</taxon>
        <taxon>PACMAD clade</taxon>
        <taxon>Arundinoideae</taxon>
        <taxon>Arundineae</taxon>
        <taxon>Arundo</taxon>
    </lineage>
</organism>
<protein>
    <submittedName>
        <fullName evidence="1">Uncharacterized protein</fullName>
    </submittedName>
</protein>